<reference evidence="2" key="1">
    <citation type="submission" date="2018-11" db="EMBL/GenBank/DDBJ databases">
        <authorList>
            <person name="Grassa J C."/>
        </authorList>
    </citation>
    <scope>NUCLEOTIDE SEQUENCE [LARGE SCALE GENOMIC DNA]</scope>
</reference>
<dbReference type="EnsemblPlants" id="evm.model.04.908">
    <property type="protein sequence ID" value="cds.evm.model.04.908"/>
    <property type="gene ID" value="evm.TU.04.908"/>
</dbReference>
<dbReference type="AlphaFoldDB" id="A0A803PJ69"/>
<sequence length="324" mass="37334">MAFRRRNRDDAPPDHGLNLDNFTVKLFHGDFWYTRCGNKMYEGGRIPYFDHYGFEGFNRLHLEEMALESGYQLPFGFPFKPKRKHLNMGLRMVEQDQVDMLLDDLRSRSYREANIYLVLPDPTCALDWHLSEDVVRHNPGPPSEKLKKCTLVKLPSNCGIVAYVVVNPHGHYDPNDMFYNKFVKWGDLAAQWVDEEVHSRDPRSKRHKLRRMRRQHTATQTTPQPAPHTTQQTNPETELQTTAQLTPHTKQQTDPETEPQTAPHTASQTGHTVPQTADQIAQTVPQLAPQKAPQSEAKFEMHEEEYNGGPDVELNKNVQPENCS</sequence>
<feature type="compositionally biased region" description="Basic residues" evidence="1">
    <location>
        <begin position="203"/>
        <end position="216"/>
    </location>
</feature>
<evidence type="ECO:0000256" key="1">
    <source>
        <dbReference type="SAM" id="MobiDB-lite"/>
    </source>
</evidence>
<proteinExistence type="predicted"/>
<evidence type="ECO:0000313" key="2">
    <source>
        <dbReference type="EnsemblPlants" id="cds.evm.model.04.908"/>
    </source>
</evidence>
<organism evidence="2 3">
    <name type="scientific">Cannabis sativa</name>
    <name type="common">Hemp</name>
    <name type="synonym">Marijuana</name>
    <dbReference type="NCBI Taxonomy" id="3483"/>
    <lineage>
        <taxon>Eukaryota</taxon>
        <taxon>Viridiplantae</taxon>
        <taxon>Streptophyta</taxon>
        <taxon>Embryophyta</taxon>
        <taxon>Tracheophyta</taxon>
        <taxon>Spermatophyta</taxon>
        <taxon>Magnoliopsida</taxon>
        <taxon>eudicotyledons</taxon>
        <taxon>Gunneridae</taxon>
        <taxon>Pentapetalae</taxon>
        <taxon>rosids</taxon>
        <taxon>fabids</taxon>
        <taxon>Rosales</taxon>
        <taxon>Cannabaceae</taxon>
        <taxon>Cannabis</taxon>
    </lineage>
</organism>
<keyword evidence="3" id="KW-1185">Reference proteome</keyword>
<dbReference type="Proteomes" id="UP000596661">
    <property type="component" value="Chromosome 4"/>
</dbReference>
<feature type="region of interest" description="Disordered" evidence="1">
    <location>
        <begin position="196"/>
        <end position="324"/>
    </location>
</feature>
<accession>A0A803PJ69</accession>
<feature type="compositionally biased region" description="Polar residues" evidence="1">
    <location>
        <begin position="234"/>
        <end position="285"/>
    </location>
</feature>
<reference evidence="2" key="2">
    <citation type="submission" date="2021-03" db="UniProtKB">
        <authorList>
            <consortium name="EnsemblPlants"/>
        </authorList>
    </citation>
    <scope>IDENTIFICATION</scope>
</reference>
<evidence type="ECO:0000313" key="3">
    <source>
        <dbReference type="Proteomes" id="UP000596661"/>
    </source>
</evidence>
<dbReference type="EMBL" id="UZAU01000369">
    <property type="status" value="NOT_ANNOTATED_CDS"/>
    <property type="molecule type" value="Genomic_DNA"/>
</dbReference>
<feature type="compositionally biased region" description="Low complexity" evidence="1">
    <location>
        <begin position="217"/>
        <end position="233"/>
    </location>
</feature>
<name>A0A803PJ69_CANSA</name>
<dbReference type="Gramene" id="evm.model.04.908">
    <property type="protein sequence ID" value="cds.evm.model.04.908"/>
    <property type="gene ID" value="evm.TU.04.908"/>
</dbReference>
<protein>
    <submittedName>
        <fullName evidence="2">Uncharacterized protein</fullName>
    </submittedName>
</protein>